<reference evidence="1" key="1">
    <citation type="submission" date="2021-12" db="EMBL/GenBank/DDBJ databases">
        <title>Draft genome sequence of Corynebacterium ammoniagenes strain T-723.</title>
        <authorList>
            <person name="Matsuzawa M."/>
            <person name="Hiratani M."/>
            <person name="Abe I."/>
            <person name="Tsuji Y."/>
            <person name="Nakamura J."/>
        </authorList>
    </citation>
    <scope>NUCLEOTIDE SEQUENCE</scope>
    <source>
        <strain evidence="1">T-723</strain>
    </source>
</reference>
<proteinExistence type="predicted"/>
<dbReference type="AlphaFoldDB" id="A0AAV5G244"/>
<evidence type="ECO:0000313" key="1">
    <source>
        <dbReference type="EMBL" id="GJN42444.1"/>
    </source>
</evidence>
<name>A0AAV5G244_CORAM</name>
<comment type="caution">
    <text evidence="1">The sequence shown here is derived from an EMBL/GenBank/DDBJ whole genome shotgun (WGS) entry which is preliminary data.</text>
</comment>
<gene>
    <name evidence="1" type="ORF">CAT723_09230</name>
</gene>
<sequence length="61" mass="6600">MSTIDDPVELPIEFMAEFAQQDEQRAAASHDVNVSPGGRLSAHIAMAVNGRQVPNIESYST</sequence>
<dbReference type="Proteomes" id="UP001054925">
    <property type="component" value="Unassembled WGS sequence"/>
</dbReference>
<evidence type="ECO:0000313" key="2">
    <source>
        <dbReference type="Proteomes" id="UP001054925"/>
    </source>
</evidence>
<organism evidence="1 2">
    <name type="scientific">Corynebacterium ammoniagenes</name>
    <name type="common">Brevibacterium ammoniagenes</name>
    <dbReference type="NCBI Taxonomy" id="1697"/>
    <lineage>
        <taxon>Bacteria</taxon>
        <taxon>Bacillati</taxon>
        <taxon>Actinomycetota</taxon>
        <taxon>Actinomycetes</taxon>
        <taxon>Mycobacteriales</taxon>
        <taxon>Corynebacteriaceae</taxon>
        <taxon>Corynebacterium</taxon>
    </lineage>
</organism>
<protein>
    <submittedName>
        <fullName evidence="1">Uncharacterized protein</fullName>
    </submittedName>
</protein>
<accession>A0AAV5G244</accession>
<dbReference type="EMBL" id="BQKK01000001">
    <property type="protein sequence ID" value="GJN42444.1"/>
    <property type="molecule type" value="Genomic_DNA"/>
</dbReference>